<evidence type="ECO:0000313" key="3">
    <source>
        <dbReference type="Proteomes" id="UP001433268"/>
    </source>
</evidence>
<organism evidence="2 3">
    <name type="scientific">Apiospora hydei</name>
    <dbReference type="NCBI Taxonomy" id="1337664"/>
    <lineage>
        <taxon>Eukaryota</taxon>
        <taxon>Fungi</taxon>
        <taxon>Dikarya</taxon>
        <taxon>Ascomycota</taxon>
        <taxon>Pezizomycotina</taxon>
        <taxon>Sordariomycetes</taxon>
        <taxon>Xylariomycetidae</taxon>
        <taxon>Amphisphaeriales</taxon>
        <taxon>Apiosporaceae</taxon>
        <taxon>Apiospora</taxon>
    </lineage>
</organism>
<dbReference type="EMBL" id="JAQQWN010000002">
    <property type="protein sequence ID" value="KAK8093516.1"/>
    <property type="molecule type" value="Genomic_DNA"/>
</dbReference>
<feature type="region of interest" description="Disordered" evidence="1">
    <location>
        <begin position="18"/>
        <end position="49"/>
    </location>
</feature>
<keyword evidence="3" id="KW-1185">Reference proteome</keyword>
<dbReference type="GeneID" id="92037576"/>
<dbReference type="RefSeq" id="XP_066674289.1">
    <property type="nucleotide sequence ID" value="XM_066804516.1"/>
</dbReference>
<protein>
    <submittedName>
        <fullName evidence="2">Uncharacterized protein</fullName>
    </submittedName>
</protein>
<reference evidence="2 3" key="1">
    <citation type="submission" date="2023-01" db="EMBL/GenBank/DDBJ databases">
        <title>Analysis of 21 Apiospora genomes using comparative genomics revels a genus with tremendous synthesis potential of carbohydrate active enzymes and secondary metabolites.</title>
        <authorList>
            <person name="Sorensen T."/>
        </authorList>
    </citation>
    <scope>NUCLEOTIDE SEQUENCE [LARGE SCALE GENOMIC DNA]</scope>
    <source>
        <strain evidence="2 3">CBS 114990</strain>
    </source>
</reference>
<gene>
    <name evidence="2" type="ORF">PG997_000201</name>
</gene>
<name>A0ABR1X9X1_9PEZI</name>
<dbReference type="Proteomes" id="UP001433268">
    <property type="component" value="Unassembled WGS sequence"/>
</dbReference>
<proteinExistence type="predicted"/>
<accession>A0ABR1X9X1</accession>
<evidence type="ECO:0000313" key="2">
    <source>
        <dbReference type="EMBL" id="KAK8093516.1"/>
    </source>
</evidence>
<comment type="caution">
    <text evidence="2">The sequence shown here is derived from an EMBL/GenBank/DDBJ whole genome shotgun (WGS) entry which is preliminary data.</text>
</comment>
<evidence type="ECO:0000256" key="1">
    <source>
        <dbReference type="SAM" id="MobiDB-lite"/>
    </source>
</evidence>
<sequence length="163" mass="17632">MLVSLHFGLHCPSWDFSSSRSHGEEKRGGPVDAPCGAVPSGRIQTKRQMRDAGVGKAGKGQELRSGHTWTDFACPLRRKKGGSLASERSQQPVGGALQQQCAADARRLCKQALSLALALRNAVIPTAGCRQTQSGAEFVRVWAFPRGKGVRTGTKRRDEDKYS</sequence>